<dbReference type="EMBL" id="JAUOOM010000003">
    <property type="protein sequence ID" value="MDO6405974.1"/>
    <property type="molecule type" value="Genomic_DNA"/>
</dbReference>
<evidence type="ECO:0000256" key="2">
    <source>
        <dbReference type="SAM" id="SignalP"/>
    </source>
</evidence>
<evidence type="ECO:0000313" key="3">
    <source>
        <dbReference type="EMBL" id="MDO6405974.1"/>
    </source>
</evidence>
<dbReference type="Pfam" id="PF10956">
    <property type="entry name" value="DUF2756"/>
    <property type="match status" value="1"/>
</dbReference>
<evidence type="ECO:0000313" key="4">
    <source>
        <dbReference type="EMBL" id="QGR05136.1"/>
    </source>
</evidence>
<name>A0AAP9H225_9GAMM</name>
<accession>A0AAP9H225</accession>
<feature type="compositionally biased region" description="Low complexity" evidence="1">
    <location>
        <begin position="36"/>
        <end position="63"/>
    </location>
</feature>
<dbReference type="AlphaFoldDB" id="A0AAP9H225"/>
<dbReference type="KEGG" id="ppho:CTZ24_01460"/>
<dbReference type="Proteomes" id="UP001171299">
    <property type="component" value="Unassembled WGS sequence"/>
</dbReference>
<dbReference type="Proteomes" id="UP000424872">
    <property type="component" value="Chromosome"/>
</dbReference>
<proteinExistence type="predicted"/>
<dbReference type="EMBL" id="CP024636">
    <property type="protein sequence ID" value="QGR05136.1"/>
    <property type="molecule type" value="Genomic_DNA"/>
</dbReference>
<keyword evidence="6" id="KW-1185">Reference proteome</keyword>
<reference evidence="3" key="3">
    <citation type="submission" date="2023-07" db="EMBL/GenBank/DDBJ databases">
        <title>The extreme plant-growth-promoting properties of Pantoea phytobeneficialis PF55 revealed by functional and genomic analysis.</title>
        <authorList>
            <person name="Nascimento F.X."/>
            <person name="Marcio R.J."/>
        </authorList>
    </citation>
    <scope>NUCLEOTIDE SEQUENCE</scope>
    <source>
        <strain evidence="3">PF55</strain>
    </source>
</reference>
<evidence type="ECO:0000256" key="1">
    <source>
        <dbReference type="SAM" id="MobiDB-lite"/>
    </source>
</evidence>
<gene>
    <name evidence="4" type="ORF">CTZ24_01460</name>
    <name evidence="3" type="ORF">Q3404_05230</name>
</gene>
<feature type="signal peptide" evidence="2">
    <location>
        <begin position="1"/>
        <end position="18"/>
    </location>
</feature>
<reference evidence="4" key="2">
    <citation type="journal article" date="2020" name="Environ. Microbiol.">
        <title>The extreme plant-growth-promoting properties of Pantoea phytobeneficialis MSR2 revealed by functional and genomic analysis.</title>
        <authorList>
            <person name="Nascimento F.X."/>
            <person name="Hernandez A.G."/>
            <person name="Glick B.R."/>
            <person name="Rossi M.J."/>
        </authorList>
    </citation>
    <scope>NUCLEOTIDE SEQUENCE</scope>
    <source>
        <strain evidence="4">MSR2</strain>
    </source>
</reference>
<dbReference type="RefSeq" id="WP_021184060.1">
    <property type="nucleotide sequence ID" value="NZ_CP024636.1"/>
</dbReference>
<feature type="region of interest" description="Disordered" evidence="1">
    <location>
        <begin position="25"/>
        <end position="91"/>
    </location>
</feature>
<feature type="compositionally biased region" description="Basic and acidic residues" evidence="1">
    <location>
        <begin position="64"/>
        <end position="76"/>
    </location>
</feature>
<organism evidence="4 5">
    <name type="scientific">Pantoea phytobeneficialis</name>
    <dbReference type="NCBI Taxonomy" id="2052056"/>
    <lineage>
        <taxon>Bacteria</taxon>
        <taxon>Pseudomonadati</taxon>
        <taxon>Pseudomonadota</taxon>
        <taxon>Gammaproteobacteria</taxon>
        <taxon>Enterobacterales</taxon>
        <taxon>Erwiniaceae</taxon>
        <taxon>Pantoea</taxon>
    </lineage>
</organism>
<feature type="chain" id="PRO_5043006670" evidence="2">
    <location>
        <begin position="19"/>
        <end position="91"/>
    </location>
</feature>
<protein>
    <submittedName>
        <fullName evidence="4">DUF2756 domain-containing protein</fullName>
    </submittedName>
</protein>
<evidence type="ECO:0000313" key="6">
    <source>
        <dbReference type="Proteomes" id="UP001171299"/>
    </source>
</evidence>
<dbReference type="InterPro" id="IPR020158">
    <property type="entry name" value="DUF2756"/>
</dbReference>
<feature type="compositionally biased region" description="Polar residues" evidence="1">
    <location>
        <begin position="77"/>
        <end position="91"/>
    </location>
</feature>
<evidence type="ECO:0000313" key="5">
    <source>
        <dbReference type="Proteomes" id="UP000424872"/>
    </source>
</evidence>
<reference evidence="5" key="1">
    <citation type="submission" date="2017-11" db="EMBL/GenBank/DDBJ databases">
        <title>Genome sequence of Pantoea sp. MSR2.</title>
        <authorList>
            <person name="Nascimento F.X."/>
        </authorList>
    </citation>
    <scope>NUCLEOTIDE SEQUENCE [LARGE SCALE GENOMIC DNA]</scope>
    <source>
        <strain evidence="5">MSR2</strain>
    </source>
</reference>
<keyword evidence="2" id="KW-0732">Signal</keyword>
<sequence length="91" mass="10822">MKKWLIVFAALLPLSSMANMLNNTNEPFKPGYNPSQQRMQTQMQIQQQQEKLKLQQDQQQQKQDLQRKMQEHRDSAQQRIIKTQPGQQKTN</sequence>